<dbReference type="EMBL" id="JANBUJ010000310">
    <property type="protein sequence ID" value="KAJ2772843.1"/>
    <property type="molecule type" value="Genomic_DNA"/>
</dbReference>
<feature type="non-terminal residue" evidence="1">
    <location>
        <position position="1104"/>
    </location>
</feature>
<name>A0ACC1K3G1_9FUNG</name>
<sequence length="1104" mass="120401">MEPAAHLVDAGILEQIRQGDWSPSVTNQLAQAFLTSADGGAGLCAQLLRAACAAGDGSGTLNVEDFGRCASDWVERCVETVENTEATGLVRGSSDPIRTRVSAALVETIWALNIEWEPDTADDSSRWDEERLRHLEQSKSLVSVAKALVDAGVVDSDVAKERLDADFLEQIGAIPSATVFTRKYIRLNTALHFKQTKFNLASEQNEGFAKLVVLVEGTMAAVAPHHVRGELRRLATPGAAADSRGSAVILALRAMGDLQDRVRLLLTDIRRLIGVFNIDPSRALDVILDCFMSNVRFYWPFYVALLDASPWCQGDSESLKLAQLVGWKLQFYASETAQAARFVDELLAVAALLIAHGLIRLADIYPMLSPTQSEHMGTEFDAWCAAQKDTRAPGATSRLADMGSLEDAGDGSERAEVADAQAAEAGGAPTNQHAVLCAKLLAIGDTEDALVYLKRFPNVARVHPEIADQAVRIVDMATDGIYRRTDCVRAPQRPYLRLRARAAAPEADTPATGPWGIPSRQQGQPPETPAASKHYVLSPQEVGPGDEFFYEEFWLLEAGRRLPTVATIDDVPRALAPWLNVAFLRLHRSPALLTRLIRLCRYGLLQQSDKHTLWVGFLRAWILPAYSLSKPSPGLSNELWRLVSVLELPARFALYSDWSAMLTSGKPMLPRLASRELDDQSGARSDALDMAMSLDDMLEDGSDDDGDDGGGGGLAAYVEIEVLGHSTRRQVRSMMRRLSGDTVKLIGRQLCNLCHPTPTLSLKIILDQVCSYDNLVDSVVEAFRYLTPLSADVLFCLILSLLDDPTSAKVKEDGVNAAHWLQSLALFVAMYSHRHESPTLGVVLDYVLRQVVRMVHTEDAPPVFEMVILSEAIGRLATIDVMANATDDQVLALQGGYRLNLEAFSMVSQWVLPQDATVDGALGASSASRLTRRLAGWLTSLLADQGQALSFAVAACIHADKVLKMAALPLSNMLVIYDREIERVYQLFHLLHTNLKPDRYARLIPGPHVLASVYGLDWGMAILWGRPNISRHLAQGLRQWESDGEKIVVKITGRGGPADGDSSQADAQHPREGVASAPLQGEDTRMDVDVDADSNTVADPAAGM</sequence>
<protein>
    <submittedName>
        <fullName evidence="1">THO2 plays a role in transcriptional elongation</fullName>
    </submittedName>
</protein>
<accession>A0ACC1K3G1</accession>
<gene>
    <name evidence="1" type="primary">RLR1</name>
    <name evidence="1" type="ORF">IWQ57_001588</name>
</gene>
<reference evidence="1" key="1">
    <citation type="submission" date="2022-07" db="EMBL/GenBank/DDBJ databases">
        <title>Phylogenomic reconstructions and comparative analyses of Kickxellomycotina fungi.</title>
        <authorList>
            <person name="Reynolds N.K."/>
            <person name="Stajich J.E."/>
            <person name="Barry K."/>
            <person name="Grigoriev I.V."/>
            <person name="Crous P."/>
            <person name="Smith M.E."/>
        </authorList>
    </citation>
    <scope>NUCLEOTIDE SEQUENCE</scope>
    <source>
        <strain evidence="1">CBS 109366</strain>
    </source>
</reference>
<evidence type="ECO:0000313" key="2">
    <source>
        <dbReference type="Proteomes" id="UP001140234"/>
    </source>
</evidence>
<comment type="caution">
    <text evidence="1">The sequence shown here is derived from an EMBL/GenBank/DDBJ whole genome shotgun (WGS) entry which is preliminary data.</text>
</comment>
<evidence type="ECO:0000313" key="1">
    <source>
        <dbReference type="EMBL" id="KAJ2772843.1"/>
    </source>
</evidence>
<dbReference type="Proteomes" id="UP001140234">
    <property type="component" value="Unassembled WGS sequence"/>
</dbReference>
<proteinExistence type="predicted"/>
<organism evidence="1 2">
    <name type="scientific">Coemansia nantahalensis</name>
    <dbReference type="NCBI Taxonomy" id="2789366"/>
    <lineage>
        <taxon>Eukaryota</taxon>
        <taxon>Fungi</taxon>
        <taxon>Fungi incertae sedis</taxon>
        <taxon>Zoopagomycota</taxon>
        <taxon>Kickxellomycotina</taxon>
        <taxon>Kickxellomycetes</taxon>
        <taxon>Kickxellales</taxon>
        <taxon>Kickxellaceae</taxon>
        <taxon>Coemansia</taxon>
    </lineage>
</organism>
<keyword evidence="2" id="KW-1185">Reference proteome</keyword>